<reference evidence="1 2" key="2">
    <citation type="submission" date="2020-04" db="EMBL/GenBank/DDBJ databases">
        <authorList>
            <person name="Fomenkov A."/>
            <person name="Anton B.P."/>
            <person name="Roberts R.J."/>
        </authorList>
    </citation>
    <scope>NUCLEOTIDE SEQUENCE [LARGE SCALE GENOMIC DNA]</scope>
    <source>
        <strain evidence="1 2">S2</strain>
    </source>
</reference>
<dbReference type="AlphaFoldDB" id="A0A6H1P5L6"/>
<dbReference type="Proteomes" id="UP000501868">
    <property type="component" value="Chromosome"/>
</dbReference>
<reference evidence="1 2" key="1">
    <citation type="submission" date="2020-04" db="EMBL/GenBank/DDBJ databases">
        <title>Genome-Wide Identification of 5-Methylcytosine Sites in Bacterial Genomes By High-Throughput Sequencing of MspJI Restriction Fragments.</title>
        <authorList>
            <person name="Wu V."/>
        </authorList>
    </citation>
    <scope>NUCLEOTIDE SEQUENCE [LARGE SCALE GENOMIC DNA]</scope>
    <source>
        <strain evidence="1 2">S2</strain>
    </source>
</reference>
<proteinExistence type="predicted"/>
<sequence>MLKYEILINPKWLKKLDKDIWNDELVPAVLKIGEDRFNVKISYRGNVIRDKKKKSYRIVFQNPYKVNGAHEIHLNAEFSDVSLSRNKLSLDFFDRIGVISPHSRHVLLNINGYSKGIYLEIESFDQYLLEKRKLPDGPIIYATNNRANFSLLTKKKEIKKRLDQGYTLKYGDKEDILDLKNFIAMINALNNQDFEKKIPHVLDVEKYFRWVAGAVCVQNYDGFIHNYALYKNGKTGLYEITPWDYDGTWGRNLHGRKLDYDYVPLTGFNTLSARLFHFKHFRKQYKEILLSILENDFTLDVQKPIINELFNYLKPHMSLDPFISSNSATLEQEKKVYFNFIKKRSSYLKEELALFV</sequence>
<evidence type="ECO:0000313" key="2">
    <source>
        <dbReference type="Proteomes" id="UP000501868"/>
    </source>
</evidence>
<dbReference type="PANTHER" id="PTHR40050">
    <property type="entry name" value="INNER SPORE COAT PROTEIN H"/>
    <property type="match status" value="1"/>
</dbReference>
<accession>A0A6H1P5L6</accession>
<dbReference type="InterPro" id="IPR014867">
    <property type="entry name" value="Spore_coat_CotH_CotH2/3/7"/>
</dbReference>
<dbReference type="PANTHER" id="PTHR40050:SF1">
    <property type="entry name" value="INNER SPORE COAT PROTEIN H"/>
    <property type="match status" value="1"/>
</dbReference>
<keyword evidence="1" id="KW-0167">Capsid protein</keyword>
<dbReference type="Pfam" id="PF08757">
    <property type="entry name" value="CotH"/>
    <property type="match status" value="1"/>
</dbReference>
<gene>
    <name evidence="1" type="ORF">HFZ78_20890</name>
</gene>
<name>A0A6H1P5L6_PRIMG</name>
<evidence type="ECO:0000313" key="1">
    <source>
        <dbReference type="EMBL" id="QIZ08859.1"/>
    </source>
</evidence>
<protein>
    <submittedName>
        <fullName evidence="1">Spore coat protein</fullName>
    </submittedName>
</protein>
<dbReference type="EMBL" id="CP051128">
    <property type="protein sequence ID" value="QIZ08859.1"/>
    <property type="molecule type" value="Genomic_DNA"/>
</dbReference>
<keyword evidence="1" id="KW-0946">Virion</keyword>
<organism evidence="1 2">
    <name type="scientific">Priestia megaterium</name>
    <name type="common">Bacillus megaterium</name>
    <dbReference type="NCBI Taxonomy" id="1404"/>
    <lineage>
        <taxon>Bacteria</taxon>
        <taxon>Bacillati</taxon>
        <taxon>Bacillota</taxon>
        <taxon>Bacilli</taxon>
        <taxon>Bacillales</taxon>
        <taxon>Bacillaceae</taxon>
        <taxon>Priestia</taxon>
    </lineage>
</organism>